<dbReference type="HOGENOM" id="CLU_672279_0_0_7"/>
<dbReference type="InterPro" id="IPR014729">
    <property type="entry name" value="Rossmann-like_a/b/a_fold"/>
</dbReference>
<proteinExistence type="predicted"/>
<gene>
    <name evidence="3" type="primary">sat</name>
    <name evidence="3" type="ORF">CIG1485E_0466</name>
</gene>
<dbReference type="InterPro" id="IPR015947">
    <property type="entry name" value="PUA-like_sf"/>
</dbReference>
<dbReference type="eggNOG" id="COG2046">
    <property type="taxonomic scope" value="Bacteria"/>
</dbReference>
<dbReference type="EMBL" id="CP009043">
    <property type="protein sequence ID" value="AII14332.1"/>
    <property type="molecule type" value="Genomic_DNA"/>
</dbReference>
<keyword evidence="3" id="KW-0548">Nucleotidyltransferase</keyword>
<dbReference type="PATRIC" id="fig|1244531.5.peg.477"/>
<evidence type="ECO:0000256" key="1">
    <source>
        <dbReference type="ARBA" id="ARBA00005048"/>
    </source>
</evidence>
<evidence type="ECO:0000313" key="3">
    <source>
        <dbReference type="EMBL" id="AII14332.1"/>
    </source>
</evidence>
<dbReference type="Pfam" id="PF01747">
    <property type="entry name" value="ATP-sulfurylase"/>
    <property type="match status" value="1"/>
</dbReference>
<dbReference type="Gene3D" id="3.40.50.620">
    <property type="entry name" value="HUPs"/>
    <property type="match status" value="1"/>
</dbReference>
<dbReference type="AlphaFoldDB" id="A0A076FA44"/>
<evidence type="ECO:0000259" key="2">
    <source>
        <dbReference type="Pfam" id="PF01747"/>
    </source>
</evidence>
<dbReference type="KEGG" id="caj:CIG1485E_0466"/>
<name>A0A076FA44_9BACT</name>
<reference evidence="4" key="1">
    <citation type="journal article" date="2014" name="Genome Announc.">
        <title>Complete Genome Sequence of Campylobacter iguaniorum Strain 1485ET, Isolated from a Bearded Dragon (Pogona vitticeps).</title>
        <authorList>
            <person name="Gilbert M.J."/>
            <person name="Miller W.G."/>
            <person name="Yee E."/>
            <person name="Kik M."/>
            <person name="Wagenaar J.A."/>
            <person name="Duim B."/>
        </authorList>
    </citation>
    <scope>NUCLEOTIDE SEQUENCE [LARGE SCALE GENOMIC DNA]</scope>
    <source>
        <strain evidence="4">1485E</strain>
    </source>
</reference>
<comment type="pathway">
    <text evidence="1">Sulfur metabolism; hydrogen sulfide biosynthesis; sulfite from sulfate: step 1/3.</text>
</comment>
<dbReference type="STRING" id="1244531.CIG2463D_0467"/>
<dbReference type="Proteomes" id="UP000028486">
    <property type="component" value="Chromosome"/>
</dbReference>
<sequence length="394" mass="45189">MISQRKNNTIQISQEAYGTLILIQNQIFGKFTRLMDEHEAGIVKKTGYFGKNPMPYAFTFAPFGKRNQETINNAKPGDKIDILKDGVVVGHIITGSTFKLKKEDVGISIFAAKNISLNDNILAGEMAISGEFEIYDTTLRDIKNKVHTLIKEKHIKKITAMTLTADPFHRLHERLVRMTIDKADMTIIFLIRTFDSDKRLSFDLRKKTLEYFRDNFLPMDRVVIVPFENTYLFSDHINPVLECITAKNFGATKLVVGQNHAGIGMFFNDNQANTVLDKYAKELDLELIVVPEYIYCNQCRTIVSTKTCPHGQHHHIKYHANTLNTLLFEGIMPPAILMRKEISAIILNELFPNRFSNLQKIYDDLFPNLGILEKHGQTEFYEELMKLYQTTSLT</sequence>
<evidence type="ECO:0000313" key="4">
    <source>
        <dbReference type="Proteomes" id="UP000028486"/>
    </source>
</evidence>
<feature type="domain" description="Sulphate adenylyltransferase catalytic" evidence="2">
    <location>
        <begin position="139"/>
        <end position="347"/>
    </location>
</feature>
<keyword evidence="4" id="KW-1185">Reference proteome</keyword>
<dbReference type="GO" id="GO:0004781">
    <property type="term" value="F:sulfate adenylyltransferase (ATP) activity"/>
    <property type="evidence" value="ECO:0007669"/>
    <property type="project" value="UniProtKB-EC"/>
</dbReference>
<dbReference type="SUPFAM" id="SSF52374">
    <property type="entry name" value="Nucleotidylyl transferase"/>
    <property type="match status" value="1"/>
</dbReference>
<keyword evidence="3" id="KW-0808">Transferase</keyword>
<dbReference type="SUPFAM" id="SSF88697">
    <property type="entry name" value="PUA domain-like"/>
    <property type="match status" value="1"/>
</dbReference>
<protein>
    <submittedName>
        <fullName evidence="3">Sulfate adenylyltransferase</fullName>
        <ecNumber evidence="3">2.7.7.4</ecNumber>
    </submittedName>
</protein>
<accession>A0A076FA44</accession>
<dbReference type="InterPro" id="IPR024951">
    <property type="entry name" value="Sulfurylase_cat_dom"/>
</dbReference>
<dbReference type="EC" id="2.7.7.4" evidence="3"/>
<dbReference type="PANTHER" id="PTHR43509:SF1">
    <property type="entry name" value="SULFATE ADENYLYLTRANSFERASE"/>
    <property type="match status" value="1"/>
</dbReference>
<organism evidence="3 4">
    <name type="scientific">Campylobacter iguaniorum</name>
    <dbReference type="NCBI Taxonomy" id="1244531"/>
    <lineage>
        <taxon>Bacteria</taxon>
        <taxon>Pseudomonadati</taxon>
        <taxon>Campylobacterota</taxon>
        <taxon>Epsilonproteobacteria</taxon>
        <taxon>Campylobacterales</taxon>
        <taxon>Campylobacteraceae</taxon>
        <taxon>Campylobacter</taxon>
    </lineage>
</organism>
<dbReference type="RefSeq" id="WP_038453298.1">
    <property type="nucleotide sequence ID" value="NZ_CP009043.1"/>
</dbReference>
<dbReference type="PANTHER" id="PTHR43509">
    <property type="match status" value="1"/>
</dbReference>